<keyword evidence="3" id="KW-1185">Reference proteome</keyword>
<name>A0A261G741_9BIFI</name>
<protein>
    <submittedName>
        <fullName evidence="2">Uncharacterized protein</fullName>
    </submittedName>
</protein>
<evidence type="ECO:0000313" key="3">
    <source>
        <dbReference type="Proteomes" id="UP000216451"/>
    </source>
</evidence>
<reference evidence="2 3" key="1">
    <citation type="journal article" date="2017" name="BMC Genomics">
        <title>Comparative genomic and phylogenomic analyses of the Bifidobacteriaceae family.</title>
        <authorList>
            <person name="Lugli G.A."/>
            <person name="Milani C."/>
            <person name="Turroni F."/>
            <person name="Duranti S."/>
            <person name="Mancabelli L."/>
            <person name="Mangifesta M."/>
            <person name="Ferrario C."/>
            <person name="Modesto M."/>
            <person name="Mattarelli P."/>
            <person name="Jiri K."/>
            <person name="van Sinderen D."/>
            <person name="Ventura M."/>
        </authorList>
    </citation>
    <scope>NUCLEOTIDE SEQUENCE [LARGE SCALE GENOMIC DNA]</scope>
    <source>
        <strain evidence="2 3">LMG 28769</strain>
    </source>
</reference>
<comment type="caution">
    <text evidence="2">The sequence shown here is derived from an EMBL/GenBank/DDBJ whole genome shotgun (WGS) entry which is preliminary data.</text>
</comment>
<feature type="compositionally biased region" description="Polar residues" evidence="1">
    <location>
        <begin position="100"/>
        <end position="113"/>
    </location>
</feature>
<accession>A0A261G741</accession>
<feature type="region of interest" description="Disordered" evidence="1">
    <location>
        <begin position="91"/>
        <end position="113"/>
    </location>
</feature>
<evidence type="ECO:0000256" key="1">
    <source>
        <dbReference type="SAM" id="MobiDB-lite"/>
    </source>
</evidence>
<dbReference type="GeneID" id="98296008"/>
<sequence>MNRSDDLEQAAEDRDWVAAKIIAARLLSWWVSNLAEGIHENAPFKTFGMPQIASQHGRELIAQCLSAAARDCQNEEQATVAGKSMTVSQAARRLGLEPRNLTQTTNNRGESDE</sequence>
<gene>
    <name evidence="2" type="ORF">BAQU_1340</name>
</gene>
<dbReference type="AlphaFoldDB" id="A0A261G741"/>
<organism evidence="2 3">
    <name type="scientific">Bifidobacterium aquikefiri</name>
    <dbReference type="NCBI Taxonomy" id="1653207"/>
    <lineage>
        <taxon>Bacteria</taxon>
        <taxon>Bacillati</taxon>
        <taxon>Actinomycetota</taxon>
        <taxon>Actinomycetes</taxon>
        <taxon>Bifidobacteriales</taxon>
        <taxon>Bifidobacteriaceae</taxon>
        <taxon>Bifidobacterium</taxon>
    </lineage>
</organism>
<dbReference type="Proteomes" id="UP000216451">
    <property type="component" value="Unassembled WGS sequence"/>
</dbReference>
<evidence type="ECO:0000313" key="2">
    <source>
        <dbReference type="EMBL" id="OZG67267.1"/>
    </source>
</evidence>
<dbReference type="EMBL" id="MWXA01000005">
    <property type="protein sequence ID" value="OZG67267.1"/>
    <property type="molecule type" value="Genomic_DNA"/>
</dbReference>
<proteinExistence type="predicted"/>
<dbReference type="RefSeq" id="WP_094693837.1">
    <property type="nucleotide sequence ID" value="NZ_JBDNSG010000007.1"/>
</dbReference>